<dbReference type="EMBL" id="CM043797">
    <property type="protein sequence ID" value="KAI4814878.1"/>
    <property type="molecule type" value="Genomic_DNA"/>
</dbReference>
<evidence type="ECO:0000313" key="1">
    <source>
        <dbReference type="EMBL" id="KAI4814878.1"/>
    </source>
</evidence>
<evidence type="ECO:0000313" key="2">
    <source>
        <dbReference type="Proteomes" id="UP001057452"/>
    </source>
</evidence>
<reference evidence="1" key="1">
    <citation type="submission" date="2022-05" db="EMBL/GenBank/DDBJ databases">
        <title>Chromosome-level genome of Chaenocephalus aceratus.</title>
        <authorList>
            <person name="Park H."/>
        </authorList>
    </citation>
    <scope>NUCLEOTIDE SEQUENCE</scope>
    <source>
        <strain evidence="1">KU_202001</strain>
    </source>
</reference>
<dbReference type="Proteomes" id="UP001057452">
    <property type="component" value="Chromosome 13"/>
</dbReference>
<gene>
    <name evidence="1" type="ORF">KUCAC02_005058</name>
</gene>
<accession>A0ACB9WNU8</accession>
<name>A0ACB9WNU8_CHAAC</name>
<proteinExistence type="predicted"/>
<protein>
    <submittedName>
        <fullName evidence="1">Uncharacterized protein</fullName>
    </submittedName>
</protein>
<keyword evidence="2" id="KW-1185">Reference proteome</keyword>
<comment type="caution">
    <text evidence="1">The sequence shown here is derived from an EMBL/GenBank/DDBJ whole genome shotgun (WGS) entry which is preliminary data.</text>
</comment>
<organism evidence="1 2">
    <name type="scientific">Chaenocephalus aceratus</name>
    <name type="common">Blackfin icefish</name>
    <name type="synonym">Chaenichthys aceratus</name>
    <dbReference type="NCBI Taxonomy" id="36190"/>
    <lineage>
        <taxon>Eukaryota</taxon>
        <taxon>Metazoa</taxon>
        <taxon>Chordata</taxon>
        <taxon>Craniata</taxon>
        <taxon>Vertebrata</taxon>
        <taxon>Euteleostomi</taxon>
        <taxon>Actinopterygii</taxon>
        <taxon>Neopterygii</taxon>
        <taxon>Teleostei</taxon>
        <taxon>Neoteleostei</taxon>
        <taxon>Acanthomorphata</taxon>
        <taxon>Eupercaria</taxon>
        <taxon>Perciformes</taxon>
        <taxon>Notothenioidei</taxon>
        <taxon>Channichthyidae</taxon>
        <taxon>Chaenocephalus</taxon>
    </lineage>
</organism>
<sequence length="71" mass="7990">MAVGLQFHPPGVVHPQHQYHPSQPLYIQDIPLQEVPNGHDMGPTAGQLEEEGNGVESSEEWAEYSLRREDE</sequence>